<dbReference type="InterPro" id="IPR052155">
    <property type="entry name" value="Biofilm_reg_signaling"/>
</dbReference>
<dbReference type="Pfam" id="PF00563">
    <property type="entry name" value="EAL"/>
    <property type="match status" value="1"/>
</dbReference>
<dbReference type="Gene3D" id="3.30.450.40">
    <property type="match status" value="1"/>
</dbReference>
<name>A0AAU8HBH0_9ACTN</name>
<evidence type="ECO:0000256" key="1">
    <source>
        <dbReference type="SAM" id="Phobius"/>
    </source>
</evidence>
<dbReference type="InterPro" id="IPR003018">
    <property type="entry name" value="GAF"/>
</dbReference>
<dbReference type="Gene3D" id="3.30.70.270">
    <property type="match status" value="1"/>
</dbReference>
<sequence length="848" mass="91219">MATSRRPARRTTDSAWLITGPLALITVVGLVILSLANPPTVRDAVAAPVLLLVLVAAGTQVLQFIVLRQGLSVTLTEIPLVLAFHYLQPVTVVLVAAFAALIGQMRRRLTPTKVWFNVANAGAGATVASLVLLAMPSSEGVGPPIWGVLFVAVGTYTLVTLTGVGGVISLLQGLQAGWQVVRSAAPTLLAAAVNVAIGLVILIVLSSSGWAILLLAAVALAVAFVYRSYSRFFRQHRTLTDLYDLTRAVTERGQDGTLVDALLGRIRSLMQAEYATLWLPPQGRHPEVLLTAKVDAPGLLDFAPGPAAIRQRVLESGRRVAVGRKLGDDADLPRSGANPVTDILVVPLRSGQAVIGTLEIVNRLGDTNHLTSADIPIFETVAAHAAVALENSRLVDRLRHDAYHDALTTLPNRRRITGALEEAVKIRAPGEVVAVLLFDVDGLRQVNESLGHAAGDKVLVEVAERLRACAPSSALVGRAGGDEFLVTLRLENAEAAVELAAQLREQIRDEMVFDALTLDVDTAVGVAVHPDHGSDAATLLQRVDLAATAAKSVPGSVQLFNPALESRSLRRLGLAGDLRRALDDGELEVYFQPKVTLRDRRLLGVECLARWEHPTHGTVAPEDFVAVAEHTGQLGRLTEVVLREGLRRSRDWTHAEQPLAVAVNLSARTFTDPHFPDRVRELLDEYGVPPQRLTFEIREAGVLDGTERPIPTLRRLRDLGVRLSVDDFGTGSSSLAYLRRLPVHEVKVDRSFVQGMATDPGDLAIVNAVVTLSQQFGLAVVAEGVESELTLELLQDIGCEIGQGFLFSRPLPYERLEAWFGAQVESEPAGSAEAPRLRVVPDRSVTLL</sequence>
<evidence type="ECO:0000259" key="2">
    <source>
        <dbReference type="PROSITE" id="PS50883"/>
    </source>
</evidence>
<dbReference type="SMART" id="SM00267">
    <property type="entry name" value="GGDEF"/>
    <property type="match status" value="1"/>
</dbReference>
<feature type="transmembrane region" description="Helical" evidence="1">
    <location>
        <begin position="145"/>
        <end position="171"/>
    </location>
</feature>
<dbReference type="InterPro" id="IPR029787">
    <property type="entry name" value="Nucleotide_cyclase"/>
</dbReference>
<dbReference type="Pfam" id="PF00990">
    <property type="entry name" value="GGDEF"/>
    <property type="match status" value="1"/>
</dbReference>
<dbReference type="SUPFAM" id="SSF141868">
    <property type="entry name" value="EAL domain-like"/>
    <property type="match status" value="1"/>
</dbReference>
<dbReference type="Gene3D" id="3.20.20.450">
    <property type="entry name" value="EAL domain"/>
    <property type="match status" value="1"/>
</dbReference>
<dbReference type="NCBIfam" id="TIGR00254">
    <property type="entry name" value="GGDEF"/>
    <property type="match status" value="1"/>
</dbReference>
<dbReference type="InterPro" id="IPR000160">
    <property type="entry name" value="GGDEF_dom"/>
</dbReference>
<dbReference type="CDD" id="cd01948">
    <property type="entry name" value="EAL"/>
    <property type="match status" value="1"/>
</dbReference>
<dbReference type="SUPFAM" id="SSF55781">
    <property type="entry name" value="GAF domain-like"/>
    <property type="match status" value="1"/>
</dbReference>
<feature type="transmembrane region" description="Helical" evidence="1">
    <location>
        <begin position="78"/>
        <end position="102"/>
    </location>
</feature>
<dbReference type="SMART" id="SM00065">
    <property type="entry name" value="GAF"/>
    <property type="match status" value="1"/>
</dbReference>
<feature type="domain" description="EAL" evidence="2">
    <location>
        <begin position="571"/>
        <end position="824"/>
    </location>
</feature>
<feature type="domain" description="GGDEF" evidence="3">
    <location>
        <begin position="431"/>
        <end position="562"/>
    </location>
</feature>
<dbReference type="SUPFAM" id="SSF55073">
    <property type="entry name" value="Nucleotide cyclase"/>
    <property type="match status" value="1"/>
</dbReference>
<dbReference type="AlphaFoldDB" id="A0AAU8HBH0"/>
<feature type="transmembrane region" description="Helical" evidence="1">
    <location>
        <begin position="114"/>
        <end position="133"/>
    </location>
</feature>
<dbReference type="CDD" id="cd01949">
    <property type="entry name" value="GGDEF"/>
    <property type="match status" value="1"/>
</dbReference>
<organism evidence="5">
    <name type="scientific">Micromonospora sp. CCTCC AA 2012012</name>
    <dbReference type="NCBI Taxonomy" id="3111921"/>
    <lineage>
        <taxon>Bacteria</taxon>
        <taxon>Bacillati</taxon>
        <taxon>Actinomycetota</taxon>
        <taxon>Actinomycetes</taxon>
        <taxon>Micromonosporales</taxon>
        <taxon>Micromonosporaceae</taxon>
        <taxon>Micromonospora</taxon>
    </lineage>
</organism>
<feature type="transmembrane region" description="Helical" evidence="1">
    <location>
        <begin position="15"/>
        <end position="33"/>
    </location>
</feature>
<protein>
    <submittedName>
        <fullName evidence="5">Bifunctional diguanylate cyclase/phosphodiesterase</fullName>
    </submittedName>
</protein>
<dbReference type="PANTHER" id="PTHR44757">
    <property type="entry name" value="DIGUANYLATE CYCLASE DGCP"/>
    <property type="match status" value="1"/>
</dbReference>
<dbReference type="PANTHER" id="PTHR44757:SF2">
    <property type="entry name" value="BIOFILM ARCHITECTURE MAINTENANCE PROTEIN MBAA"/>
    <property type="match status" value="1"/>
</dbReference>
<dbReference type="EMBL" id="CP157762">
    <property type="protein sequence ID" value="XBP93246.1"/>
    <property type="molecule type" value="Genomic_DNA"/>
</dbReference>
<dbReference type="PROSITE" id="PS50887">
    <property type="entry name" value="GGDEF"/>
    <property type="match status" value="1"/>
</dbReference>
<feature type="transmembrane region" description="Helical" evidence="1">
    <location>
        <begin position="183"/>
        <end position="204"/>
    </location>
</feature>
<reference evidence="4" key="1">
    <citation type="submission" date="2024-01" db="EMBL/GenBank/DDBJ databases">
        <title>The genome sequence of Micromonospora mangrovi CCTCC AA 2012012.</title>
        <authorList>
            <person name="Gao J."/>
        </authorList>
    </citation>
    <scope>NUCLEOTIDE SEQUENCE</scope>
    <source>
        <strain evidence="4">CCTCC AA 2012012</strain>
    </source>
</reference>
<keyword evidence="1" id="KW-0812">Transmembrane</keyword>
<dbReference type="Pfam" id="PF01590">
    <property type="entry name" value="GAF"/>
    <property type="match status" value="1"/>
</dbReference>
<accession>A0AAU8HBH0</accession>
<evidence type="ECO:0000259" key="3">
    <source>
        <dbReference type="PROSITE" id="PS50887"/>
    </source>
</evidence>
<evidence type="ECO:0000313" key="5">
    <source>
        <dbReference type="EMBL" id="XCH73944.1"/>
    </source>
</evidence>
<keyword evidence="1" id="KW-1133">Transmembrane helix</keyword>
<reference evidence="5" key="2">
    <citation type="submission" date="2024-06" db="EMBL/GenBank/DDBJ databases">
        <title>Micromonospora mangrovi CCTCC AA 2012012 genome sequences.</title>
        <authorList>
            <person name="Gao J."/>
        </authorList>
    </citation>
    <scope>NUCLEOTIDE SEQUENCE</scope>
    <source>
        <strain evidence="5">CCTCC AA 2012012</strain>
    </source>
</reference>
<dbReference type="InterPro" id="IPR029016">
    <property type="entry name" value="GAF-like_dom_sf"/>
</dbReference>
<dbReference type="EMBL" id="CP159342">
    <property type="protein sequence ID" value="XCH73944.1"/>
    <property type="molecule type" value="Genomic_DNA"/>
</dbReference>
<keyword evidence="1" id="KW-0472">Membrane</keyword>
<dbReference type="InterPro" id="IPR001633">
    <property type="entry name" value="EAL_dom"/>
</dbReference>
<dbReference type="RefSeq" id="WP_350932911.1">
    <property type="nucleotide sequence ID" value="NZ_CP157762.1"/>
</dbReference>
<feature type="transmembrane region" description="Helical" evidence="1">
    <location>
        <begin position="45"/>
        <end position="66"/>
    </location>
</feature>
<evidence type="ECO:0000313" key="4">
    <source>
        <dbReference type="EMBL" id="XBP93246.1"/>
    </source>
</evidence>
<proteinExistence type="predicted"/>
<gene>
    <name evidence="5" type="ORF">ABUL08_27325</name>
    <name evidence="4" type="ORF">VK199_27240</name>
</gene>
<dbReference type="InterPro" id="IPR043128">
    <property type="entry name" value="Rev_trsase/Diguanyl_cyclase"/>
</dbReference>
<dbReference type="PROSITE" id="PS50883">
    <property type="entry name" value="EAL"/>
    <property type="match status" value="1"/>
</dbReference>
<dbReference type="InterPro" id="IPR035919">
    <property type="entry name" value="EAL_sf"/>
</dbReference>
<dbReference type="SMART" id="SM00052">
    <property type="entry name" value="EAL"/>
    <property type="match status" value="1"/>
</dbReference>